<keyword evidence="3" id="KW-1185">Reference proteome</keyword>
<dbReference type="CDD" id="cd00093">
    <property type="entry name" value="HTH_XRE"/>
    <property type="match status" value="1"/>
</dbReference>
<proteinExistence type="predicted"/>
<organism evidence="2 3">
    <name type="scientific">Pseudonocardia nematodicida</name>
    <dbReference type="NCBI Taxonomy" id="1206997"/>
    <lineage>
        <taxon>Bacteria</taxon>
        <taxon>Bacillati</taxon>
        <taxon>Actinomycetota</taxon>
        <taxon>Actinomycetes</taxon>
        <taxon>Pseudonocardiales</taxon>
        <taxon>Pseudonocardiaceae</taxon>
        <taxon>Pseudonocardia</taxon>
    </lineage>
</organism>
<name>A0ABV1KJ70_9PSEU</name>
<protein>
    <submittedName>
        <fullName evidence="2">Helix-turn-helix transcriptional regulator</fullName>
    </submittedName>
</protein>
<dbReference type="InterPro" id="IPR001387">
    <property type="entry name" value="Cro/C1-type_HTH"/>
</dbReference>
<accession>A0ABV1KJ70</accession>
<dbReference type="PROSITE" id="PS50943">
    <property type="entry name" value="HTH_CROC1"/>
    <property type="match status" value="1"/>
</dbReference>
<dbReference type="SMART" id="SM00530">
    <property type="entry name" value="HTH_XRE"/>
    <property type="match status" value="1"/>
</dbReference>
<comment type="caution">
    <text evidence="2">The sequence shown here is derived from an EMBL/GenBank/DDBJ whole genome shotgun (WGS) entry which is preliminary data.</text>
</comment>
<dbReference type="Pfam" id="PF13560">
    <property type="entry name" value="HTH_31"/>
    <property type="match status" value="1"/>
</dbReference>
<dbReference type="Pfam" id="PF17765">
    <property type="entry name" value="MLTR_LBD"/>
    <property type="match status" value="1"/>
</dbReference>
<dbReference type="PANTHER" id="PTHR35010">
    <property type="entry name" value="BLL4672 PROTEIN-RELATED"/>
    <property type="match status" value="1"/>
</dbReference>
<dbReference type="SUPFAM" id="SSF47413">
    <property type="entry name" value="lambda repressor-like DNA-binding domains"/>
    <property type="match status" value="1"/>
</dbReference>
<sequence length="280" mass="30683">MAPTPLGEYLRARRAQVSPGDAGLPAGSRRRVAGLRREEVALLAGMSADYYVRLEQGRERNPSVQVLDALADVLRLDHDARDHLLRLAGAVPRRRRSGSRERVDPQLRMLLDAWAGQPAIVLGRAYDVLAANALGGALLDLLPAGVNLLERVFCDPAARSFYADWDAAARDATAGFRLRHGEAPDDPRVRAVLDDVRERSPEFARLWARHDARGKAAGTKRLVHPAVGELDLRMETFDVRSAPGQELVVYHAEPGSDTARNLALLGTLAADATREWLSRS</sequence>
<evidence type="ECO:0000313" key="2">
    <source>
        <dbReference type="EMBL" id="MEQ3554501.1"/>
    </source>
</evidence>
<dbReference type="EMBL" id="JBEDNQ010000015">
    <property type="protein sequence ID" value="MEQ3554501.1"/>
    <property type="molecule type" value="Genomic_DNA"/>
</dbReference>
<dbReference type="Gene3D" id="1.10.260.40">
    <property type="entry name" value="lambda repressor-like DNA-binding domains"/>
    <property type="match status" value="1"/>
</dbReference>
<evidence type="ECO:0000259" key="1">
    <source>
        <dbReference type="PROSITE" id="PS50943"/>
    </source>
</evidence>
<dbReference type="Proteomes" id="UP001494902">
    <property type="component" value="Unassembled WGS sequence"/>
</dbReference>
<evidence type="ECO:0000313" key="3">
    <source>
        <dbReference type="Proteomes" id="UP001494902"/>
    </source>
</evidence>
<dbReference type="Gene3D" id="3.30.450.180">
    <property type="match status" value="1"/>
</dbReference>
<feature type="domain" description="HTH cro/C1-type" evidence="1">
    <location>
        <begin position="30"/>
        <end position="81"/>
    </location>
</feature>
<dbReference type="InterPro" id="IPR010982">
    <property type="entry name" value="Lambda_DNA-bd_dom_sf"/>
</dbReference>
<gene>
    <name evidence="2" type="ORF">WIS52_28880</name>
</gene>
<dbReference type="InterPro" id="IPR041413">
    <property type="entry name" value="MLTR_LBD"/>
</dbReference>
<dbReference type="PANTHER" id="PTHR35010:SF2">
    <property type="entry name" value="BLL4672 PROTEIN"/>
    <property type="match status" value="1"/>
</dbReference>
<reference evidence="2 3" key="1">
    <citation type="submission" date="2024-03" db="EMBL/GenBank/DDBJ databases">
        <title>Draft genome sequence of Pseudonocardia nematodicida JCM 31783.</title>
        <authorList>
            <person name="Butdee W."/>
            <person name="Duangmal K."/>
        </authorList>
    </citation>
    <scope>NUCLEOTIDE SEQUENCE [LARGE SCALE GENOMIC DNA]</scope>
    <source>
        <strain evidence="2 3">JCM 31783</strain>
    </source>
</reference>
<dbReference type="RefSeq" id="WP_349301575.1">
    <property type="nucleotide sequence ID" value="NZ_JBEDNQ010000015.1"/>
</dbReference>